<dbReference type="Gene3D" id="3.90.470.20">
    <property type="entry name" value="4'-phosphopantetheinyl transferase domain"/>
    <property type="match status" value="2"/>
</dbReference>
<evidence type="ECO:0000256" key="1">
    <source>
        <dbReference type="ARBA" id="ARBA00010990"/>
    </source>
</evidence>
<dbReference type="Proteomes" id="UP000218287">
    <property type="component" value="Chromosome"/>
</dbReference>
<feature type="domain" description="4'-phosphopantetheinyl transferase" evidence="3">
    <location>
        <begin position="134"/>
        <end position="233"/>
    </location>
</feature>
<gene>
    <name evidence="5" type="ORF">NIES21_37660</name>
</gene>
<organism evidence="5 6">
    <name type="scientific">Anabaenopsis circularis NIES-21</name>
    <dbReference type="NCBI Taxonomy" id="1085406"/>
    <lineage>
        <taxon>Bacteria</taxon>
        <taxon>Bacillati</taxon>
        <taxon>Cyanobacteriota</taxon>
        <taxon>Cyanophyceae</taxon>
        <taxon>Nostocales</taxon>
        <taxon>Nodulariaceae</taxon>
        <taxon>Anabaenopsis</taxon>
    </lineage>
</organism>
<dbReference type="EMBL" id="AP018174">
    <property type="protein sequence ID" value="BAY17923.1"/>
    <property type="molecule type" value="Genomic_DNA"/>
</dbReference>
<dbReference type="SUPFAM" id="SSF56214">
    <property type="entry name" value="4'-phosphopantetheinyl transferase"/>
    <property type="match status" value="2"/>
</dbReference>
<proteinExistence type="inferred from homology"/>
<evidence type="ECO:0000259" key="4">
    <source>
        <dbReference type="Pfam" id="PF22624"/>
    </source>
</evidence>
<dbReference type="GO" id="GO:0019878">
    <property type="term" value="P:lysine biosynthetic process via aminoadipic acid"/>
    <property type="evidence" value="ECO:0007669"/>
    <property type="project" value="TreeGrafter"/>
</dbReference>
<protein>
    <submittedName>
        <fullName evidence="5">4'-phosphopantetheinyl transferase HetI</fullName>
    </submittedName>
</protein>
<keyword evidence="6" id="KW-1185">Reference proteome</keyword>
<dbReference type="PANTHER" id="PTHR12215">
    <property type="entry name" value="PHOSPHOPANTETHEINE TRANSFERASE"/>
    <property type="match status" value="1"/>
</dbReference>
<dbReference type="InterPro" id="IPR055066">
    <property type="entry name" value="AASDHPPT_N"/>
</dbReference>
<feature type="domain" description="4'-phosphopantetheinyl transferase N-terminal" evidence="4">
    <location>
        <begin position="41"/>
        <end position="127"/>
    </location>
</feature>
<sequence>MWLCITQMTSLNSLWLPASSNVSLLANEVHIWRIDLDVPDSQLDFFAATLSSDELARANRFRFLEHRQRFIAGRGSLRSILSRYLNIEPQQVRFDYEPRGKPLLADTLTTSGLLFNLSHSQDLALCAVNYTRKIGIDLEYVRSVSDLEALAERFFLPREYNLVRSLPADQQQAVFFRYWTCKEAYLKATGDGISQLEQVEISLTPTQQAKLLTSADWSIVEFTPADNYHAAVAVAGSGWDLKCWQFTTIF</sequence>
<dbReference type="GO" id="GO:0005829">
    <property type="term" value="C:cytosol"/>
    <property type="evidence" value="ECO:0007669"/>
    <property type="project" value="TreeGrafter"/>
</dbReference>
<evidence type="ECO:0000313" key="6">
    <source>
        <dbReference type="Proteomes" id="UP000218287"/>
    </source>
</evidence>
<name>A0A1Z4GK99_9CYAN</name>
<dbReference type="InterPro" id="IPR053581">
    <property type="entry name" value="P-Pant_Transferase_HetI-like"/>
</dbReference>
<reference evidence="5 6" key="1">
    <citation type="submission" date="2017-06" db="EMBL/GenBank/DDBJ databases">
        <title>Genome sequencing of cyanobaciteial culture collection at National Institute for Environmental Studies (NIES).</title>
        <authorList>
            <person name="Hirose Y."/>
            <person name="Shimura Y."/>
            <person name="Fujisawa T."/>
            <person name="Nakamura Y."/>
            <person name="Kawachi M."/>
        </authorList>
    </citation>
    <scope>NUCLEOTIDE SEQUENCE [LARGE SCALE GENOMIC DNA]</scope>
    <source>
        <strain evidence="5 6">NIES-21</strain>
    </source>
</reference>
<comment type="similarity">
    <text evidence="1">Belongs to the P-Pant transferase superfamily. Gsp/Sfp/HetI/AcpT family.</text>
</comment>
<accession>A0A1Z4GK99</accession>
<dbReference type="AlphaFoldDB" id="A0A1Z4GK99"/>
<evidence type="ECO:0000259" key="3">
    <source>
        <dbReference type="Pfam" id="PF01648"/>
    </source>
</evidence>
<evidence type="ECO:0000313" key="5">
    <source>
        <dbReference type="EMBL" id="BAY17923.1"/>
    </source>
</evidence>
<dbReference type="PANTHER" id="PTHR12215:SF10">
    <property type="entry name" value="L-AMINOADIPATE-SEMIALDEHYDE DEHYDROGENASE-PHOSPHOPANTETHEINYL TRANSFERASE"/>
    <property type="match status" value="1"/>
</dbReference>
<dbReference type="InterPro" id="IPR050559">
    <property type="entry name" value="P-Pant_transferase_sf"/>
</dbReference>
<dbReference type="GO" id="GO:0008897">
    <property type="term" value="F:holo-[acyl-carrier-protein] synthase activity"/>
    <property type="evidence" value="ECO:0007669"/>
    <property type="project" value="InterPro"/>
</dbReference>
<dbReference type="GO" id="GO:0000287">
    <property type="term" value="F:magnesium ion binding"/>
    <property type="evidence" value="ECO:0007669"/>
    <property type="project" value="InterPro"/>
</dbReference>
<dbReference type="InterPro" id="IPR008278">
    <property type="entry name" value="4-PPantetheinyl_Trfase_dom"/>
</dbReference>
<evidence type="ECO:0000256" key="2">
    <source>
        <dbReference type="ARBA" id="ARBA00022679"/>
    </source>
</evidence>
<dbReference type="NCBIfam" id="NF042922">
    <property type="entry name" value="4PPT_HetI"/>
    <property type="match status" value="1"/>
</dbReference>
<dbReference type="Pfam" id="PF22624">
    <property type="entry name" value="AASDHPPT_N"/>
    <property type="match status" value="1"/>
</dbReference>
<dbReference type="InterPro" id="IPR037143">
    <property type="entry name" value="4-PPantetheinyl_Trfase_dom_sf"/>
</dbReference>
<dbReference type="Pfam" id="PF01648">
    <property type="entry name" value="ACPS"/>
    <property type="match status" value="1"/>
</dbReference>
<keyword evidence="2 5" id="KW-0808">Transferase</keyword>